<evidence type="ECO:0000259" key="7">
    <source>
        <dbReference type="SMART" id="SM00829"/>
    </source>
</evidence>
<evidence type="ECO:0000256" key="5">
    <source>
        <dbReference type="ARBA" id="ARBA00023002"/>
    </source>
</evidence>
<keyword evidence="3" id="KW-0479">Metal-binding</keyword>
<dbReference type="SUPFAM" id="SSF51735">
    <property type="entry name" value="NAD(P)-binding Rossmann-fold domains"/>
    <property type="match status" value="1"/>
</dbReference>
<evidence type="ECO:0000256" key="4">
    <source>
        <dbReference type="ARBA" id="ARBA00022833"/>
    </source>
</evidence>
<dbReference type="EMBL" id="JAPQKI010000005">
    <property type="protein sequence ID" value="KAJ5099546.1"/>
    <property type="molecule type" value="Genomic_DNA"/>
</dbReference>
<dbReference type="InterPro" id="IPR013149">
    <property type="entry name" value="ADH-like_C"/>
</dbReference>
<dbReference type="AlphaFoldDB" id="A0A9W9FG58"/>
<accession>A0A9W9FG58</accession>
<evidence type="ECO:0000313" key="8">
    <source>
        <dbReference type="EMBL" id="KAJ5099546.1"/>
    </source>
</evidence>
<evidence type="ECO:0000256" key="3">
    <source>
        <dbReference type="ARBA" id="ARBA00022723"/>
    </source>
</evidence>
<evidence type="ECO:0000313" key="9">
    <source>
        <dbReference type="Proteomes" id="UP001149074"/>
    </source>
</evidence>
<dbReference type="FunFam" id="3.40.50.720:FF:000039">
    <property type="entry name" value="Alcohol dehydrogenase AdhP"/>
    <property type="match status" value="1"/>
</dbReference>
<dbReference type="GO" id="GO:0046872">
    <property type="term" value="F:metal ion binding"/>
    <property type="evidence" value="ECO:0007669"/>
    <property type="project" value="UniProtKB-KW"/>
</dbReference>
<dbReference type="Gene3D" id="3.40.50.720">
    <property type="entry name" value="NAD(P)-binding Rossmann-like Domain"/>
    <property type="match status" value="1"/>
</dbReference>
<dbReference type="PANTHER" id="PTHR42940:SF8">
    <property type="entry name" value="VACUOLAR PROTEIN SORTING-ASSOCIATED PROTEIN 11"/>
    <property type="match status" value="1"/>
</dbReference>
<keyword evidence="5" id="KW-0560">Oxidoreductase</keyword>
<feature type="domain" description="Enoyl reductase (ER)" evidence="7">
    <location>
        <begin position="15"/>
        <end position="352"/>
    </location>
</feature>
<sequence length="355" mass="37843">MAPTMMKAAVCKEVGQPLVIEEVPVPKPEGRHLLVRVQVASLCHSDVSIVTGAVLGGPPVPLIIGHEAISVVEELGPDAAKYGIKVGDRVGTPLWQDWCFECYECKEIAPQFCPKITMKGVNAPGYFCEYTTVDAATAVVIPENTPASPVQLSPIFCAGVTVWDALSRACLKPGETLAVVGVGGLGEIATKYAQALGVKVVGIDVRDEQLIGVKEGGSADEILNSRDLKLTEVKERVRELNKGRGVDAAVVTSGSKPAYLTALNILRAEGRLMAVGIPGEYVPINMGLVATQAIKIIGAKVPGQIGTAACLDFCHRKGIYPKVHPRKFQLEDINEMMDLMKAGKVDDGRMAVQFF</sequence>
<dbReference type="Pfam" id="PF00107">
    <property type="entry name" value="ADH_zinc_N"/>
    <property type="match status" value="1"/>
</dbReference>
<keyword evidence="4" id="KW-0862">Zinc</keyword>
<dbReference type="SMART" id="SM00829">
    <property type="entry name" value="PKS_ER"/>
    <property type="match status" value="1"/>
</dbReference>
<gene>
    <name evidence="8" type="ORF">N7532_006547</name>
</gene>
<dbReference type="SUPFAM" id="SSF50129">
    <property type="entry name" value="GroES-like"/>
    <property type="match status" value="1"/>
</dbReference>
<dbReference type="Pfam" id="PF08240">
    <property type="entry name" value="ADH_N"/>
    <property type="match status" value="1"/>
</dbReference>
<reference evidence="8" key="2">
    <citation type="journal article" date="2023" name="IMA Fungus">
        <title>Comparative genomic study of the Penicillium genus elucidates a diverse pangenome and 15 lateral gene transfer events.</title>
        <authorList>
            <person name="Petersen C."/>
            <person name="Sorensen T."/>
            <person name="Nielsen M.R."/>
            <person name="Sondergaard T.E."/>
            <person name="Sorensen J.L."/>
            <person name="Fitzpatrick D.A."/>
            <person name="Frisvad J.C."/>
            <person name="Nielsen K.L."/>
        </authorList>
    </citation>
    <scope>NUCLEOTIDE SEQUENCE</scope>
    <source>
        <strain evidence="8">IBT 30761</strain>
    </source>
</reference>
<dbReference type="OrthoDB" id="1560166at2759"/>
<dbReference type="InterPro" id="IPR013154">
    <property type="entry name" value="ADH-like_N"/>
</dbReference>
<dbReference type="InterPro" id="IPR011032">
    <property type="entry name" value="GroES-like_sf"/>
</dbReference>
<dbReference type="InterPro" id="IPR020843">
    <property type="entry name" value="ER"/>
</dbReference>
<dbReference type="RefSeq" id="XP_056475200.1">
    <property type="nucleotide sequence ID" value="XM_056619041.1"/>
</dbReference>
<comment type="cofactor">
    <cofactor evidence="1">
        <name>Zn(2+)</name>
        <dbReference type="ChEBI" id="CHEBI:29105"/>
    </cofactor>
</comment>
<comment type="similarity">
    <text evidence="2">Belongs to the zinc-containing alcohol dehydrogenase family.</text>
</comment>
<keyword evidence="6" id="KW-0520">NAD</keyword>
<dbReference type="GeneID" id="81358020"/>
<organism evidence="8 9">
    <name type="scientific">Penicillium argentinense</name>
    <dbReference type="NCBI Taxonomy" id="1131581"/>
    <lineage>
        <taxon>Eukaryota</taxon>
        <taxon>Fungi</taxon>
        <taxon>Dikarya</taxon>
        <taxon>Ascomycota</taxon>
        <taxon>Pezizomycotina</taxon>
        <taxon>Eurotiomycetes</taxon>
        <taxon>Eurotiomycetidae</taxon>
        <taxon>Eurotiales</taxon>
        <taxon>Aspergillaceae</taxon>
        <taxon>Penicillium</taxon>
    </lineage>
</organism>
<dbReference type="Gene3D" id="3.90.180.10">
    <property type="entry name" value="Medium-chain alcohol dehydrogenases, catalytic domain"/>
    <property type="match status" value="1"/>
</dbReference>
<keyword evidence="9" id="KW-1185">Reference proteome</keyword>
<dbReference type="GO" id="GO:0004022">
    <property type="term" value="F:alcohol dehydrogenase (NAD+) activity"/>
    <property type="evidence" value="ECO:0007669"/>
    <property type="project" value="TreeGrafter"/>
</dbReference>
<comment type="caution">
    <text evidence="8">The sequence shown here is derived from an EMBL/GenBank/DDBJ whole genome shotgun (WGS) entry which is preliminary data.</text>
</comment>
<evidence type="ECO:0000256" key="1">
    <source>
        <dbReference type="ARBA" id="ARBA00001947"/>
    </source>
</evidence>
<reference evidence="8" key="1">
    <citation type="submission" date="2022-11" db="EMBL/GenBank/DDBJ databases">
        <authorList>
            <person name="Petersen C."/>
        </authorList>
    </citation>
    <scope>NUCLEOTIDE SEQUENCE</scope>
    <source>
        <strain evidence="8">IBT 30761</strain>
    </source>
</reference>
<dbReference type="GO" id="GO:0005737">
    <property type="term" value="C:cytoplasm"/>
    <property type="evidence" value="ECO:0007669"/>
    <property type="project" value="TreeGrafter"/>
</dbReference>
<evidence type="ECO:0000256" key="6">
    <source>
        <dbReference type="ARBA" id="ARBA00023027"/>
    </source>
</evidence>
<dbReference type="Proteomes" id="UP001149074">
    <property type="component" value="Unassembled WGS sequence"/>
</dbReference>
<name>A0A9W9FG58_9EURO</name>
<evidence type="ECO:0000256" key="2">
    <source>
        <dbReference type="ARBA" id="ARBA00008072"/>
    </source>
</evidence>
<dbReference type="PANTHER" id="PTHR42940">
    <property type="entry name" value="ALCOHOL DEHYDROGENASE 1-RELATED"/>
    <property type="match status" value="1"/>
</dbReference>
<dbReference type="InterPro" id="IPR036291">
    <property type="entry name" value="NAD(P)-bd_dom_sf"/>
</dbReference>
<proteinExistence type="inferred from homology"/>
<protein>
    <recommendedName>
        <fullName evidence="7">Enoyl reductase (ER) domain-containing protein</fullName>
    </recommendedName>
</protein>